<comment type="caution">
    <text evidence="1">The sequence shown here is derived from an EMBL/GenBank/DDBJ whole genome shotgun (WGS) entry which is preliminary data.</text>
</comment>
<dbReference type="Proteomes" id="UP000823775">
    <property type="component" value="Unassembled WGS sequence"/>
</dbReference>
<accession>A0ABS8TH02</accession>
<organism evidence="1 2">
    <name type="scientific">Datura stramonium</name>
    <name type="common">Jimsonweed</name>
    <name type="synonym">Common thornapple</name>
    <dbReference type="NCBI Taxonomy" id="4076"/>
    <lineage>
        <taxon>Eukaryota</taxon>
        <taxon>Viridiplantae</taxon>
        <taxon>Streptophyta</taxon>
        <taxon>Embryophyta</taxon>
        <taxon>Tracheophyta</taxon>
        <taxon>Spermatophyta</taxon>
        <taxon>Magnoliopsida</taxon>
        <taxon>eudicotyledons</taxon>
        <taxon>Gunneridae</taxon>
        <taxon>Pentapetalae</taxon>
        <taxon>asterids</taxon>
        <taxon>lamiids</taxon>
        <taxon>Solanales</taxon>
        <taxon>Solanaceae</taxon>
        <taxon>Solanoideae</taxon>
        <taxon>Datureae</taxon>
        <taxon>Datura</taxon>
    </lineage>
</organism>
<reference evidence="1 2" key="1">
    <citation type="journal article" date="2021" name="BMC Genomics">
        <title>Datura genome reveals duplications of psychoactive alkaloid biosynthetic genes and high mutation rate following tissue culture.</title>
        <authorList>
            <person name="Rajewski A."/>
            <person name="Carter-House D."/>
            <person name="Stajich J."/>
            <person name="Litt A."/>
        </authorList>
    </citation>
    <scope>NUCLEOTIDE SEQUENCE [LARGE SCALE GENOMIC DNA]</scope>
    <source>
        <strain evidence="1">AR-01</strain>
    </source>
</reference>
<keyword evidence="2" id="KW-1185">Reference proteome</keyword>
<gene>
    <name evidence="1" type="ORF">HAX54_009995</name>
</gene>
<name>A0ABS8TH02_DATST</name>
<evidence type="ECO:0000313" key="2">
    <source>
        <dbReference type="Proteomes" id="UP000823775"/>
    </source>
</evidence>
<sequence>MLSKPKPKYRVFPKNHAVGIGGYARRLRRIHARRYRLRCRRLREFMPAGEDGTVDASQMRRLQLPPYSTERDANHIPPKLLSNYSSNTVLPYHIMPRQLPLALPSTSGALRASLTSALEYFHPGLERLVQGRREGETSFDYLSCYISLVGRNEGDY</sequence>
<proteinExistence type="predicted"/>
<evidence type="ECO:0000313" key="1">
    <source>
        <dbReference type="EMBL" id="MCD7470271.1"/>
    </source>
</evidence>
<dbReference type="EMBL" id="JACEIK010001544">
    <property type="protein sequence ID" value="MCD7470271.1"/>
    <property type="molecule type" value="Genomic_DNA"/>
</dbReference>
<protein>
    <submittedName>
        <fullName evidence="1">Uncharacterized protein</fullName>
    </submittedName>
</protein>